<dbReference type="Proteomes" id="UP001567538">
    <property type="component" value="Unassembled WGS sequence"/>
</dbReference>
<dbReference type="EMBL" id="JBEAFC010000003">
    <property type="protein sequence ID" value="KAL1563598.1"/>
    <property type="molecule type" value="Genomic_DNA"/>
</dbReference>
<feature type="signal peptide" evidence="1">
    <location>
        <begin position="1"/>
        <end position="25"/>
    </location>
</feature>
<evidence type="ECO:0000313" key="2">
    <source>
        <dbReference type="EMBL" id="KAL1563598.1"/>
    </source>
</evidence>
<dbReference type="InterPro" id="IPR040404">
    <property type="entry name" value="Phylloplanin-like"/>
</dbReference>
<protein>
    <submittedName>
        <fullName evidence="2">Uncharacterized protein</fullName>
    </submittedName>
</protein>
<dbReference type="PANTHER" id="PTHR34458:SF11">
    <property type="entry name" value="MD-2-RELATED LIPID-RECOGNITION DOMAIN-CONTAINING PROTEIN"/>
    <property type="match status" value="1"/>
</dbReference>
<reference evidence="2 3" key="1">
    <citation type="submission" date="2024-06" db="EMBL/GenBank/DDBJ databases">
        <title>A chromosome level genome sequence of Diviner's sage (Salvia divinorum).</title>
        <authorList>
            <person name="Ford S.A."/>
            <person name="Ro D.-K."/>
            <person name="Ness R.W."/>
            <person name="Phillips M.A."/>
        </authorList>
    </citation>
    <scope>NUCLEOTIDE SEQUENCE [LARGE SCALE GENOMIC DNA]</scope>
    <source>
        <strain evidence="2">SAF-2024a</strain>
        <tissue evidence="2">Leaf</tissue>
    </source>
</reference>
<accession>A0ABD1I701</accession>
<dbReference type="PANTHER" id="PTHR34458">
    <property type="entry name" value="POLLEN OLE E 1 ALLERGEN AND EXTENSIN FAMILY PROTEIN-RELATED"/>
    <property type="match status" value="1"/>
</dbReference>
<name>A0ABD1I701_SALDI</name>
<keyword evidence="3" id="KW-1185">Reference proteome</keyword>
<comment type="caution">
    <text evidence="2">The sequence shown here is derived from an EMBL/GenBank/DDBJ whole genome shotgun (WGS) entry which is preliminary data.</text>
</comment>
<feature type="chain" id="PRO_5044865425" evidence="1">
    <location>
        <begin position="26"/>
        <end position="153"/>
    </location>
</feature>
<dbReference type="AlphaFoldDB" id="A0ABD1I701"/>
<evidence type="ECO:0000256" key="1">
    <source>
        <dbReference type="SAM" id="SignalP"/>
    </source>
</evidence>
<organism evidence="2 3">
    <name type="scientific">Salvia divinorum</name>
    <name type="common">Maria pastora</name>
    <name type="synonym">Diviner's sage</name>
    <dbReference type="NCBI Taxonomy" id="28513"/>
    <lineage>
        <taxon>Eukaryota</taxon>
        <taxon>Viridiplantae</taxon>
        <taxon>Streptophyta</taxon>
        <taxon>Embryophyta</taxon>
        <taxon>Tracheophyta</taxon>
        <taxon>Spermatophyta</taxon>
        <taxon>Magnoliopsida</taxon>
        <taxon>eudicotyledons</taxon>
        <taxon>Gunneridae</taxon>
        <taxon>Pentapetalae</taxon>
        <taxon>asterids</taxon>
        <taxon>lamiids</taxon>
        <taxon>Lamiales</taxon>
        <taxon>Lamiaceae</taxon>
        <taxon>Nepetoideae</taxon>
        <taxon>Mentheae</taxon>
        <taxon>Salviinae</taxon>
        <taxon>Salvia</taxon>
        <taxon>Salvia subgen. Calosphace</taxon>
    </lineage>
</organism>
<sequence>MANNHASALFFAALILLAASSPARGAGIFLNGLTISGQLCCTSTGNCPGQGVGRVPIVLNCTNIFGGTTTAGRTTTTDTGSFNFTVPLLGLILGNIIPCTVGVQLPLERIVCPALSTTTGTLSSIVQSVGTVVTSVLGLVQNATITGFNHLGV</sequence>
<keyword evidence="1" id="KW-0732">Signal</keyword>
<evidence type="ECO:0000313" key="3">
    <source>
        <dbReference type="Proteomes" id="UP001567538"/>
    </source>
</evidence>
<gene>
    <name evidence="2" type="ORF">AAHA92_06046</name>
</gene>
<proteinExistence type="predicted"/>